<dbReference type="OrthoDB" id="2087435at2"/>
<dbReference type="InterPro" id="IPR000045">
    <property type="entry name" value="Prepilin_IV_endopep_pep"/>
</dbReference>
<dbReference type="GO" id="GO:0006465">
    <property type="term" value="P:signal peptide processing"/>
    <property type="evidence" value="ECO:0007669"/>
    <property type="project" value="TreeGrafter"/>
</dbReference>
<evidence type="ECO:0000256" key="1">
    <source>
        <dbReference type="ARBA" id="ARBA00005801"/>
    </source>
</evidence>
<keyword evidence="6" id="KW-0808">Transferase</keyword>
<dbReference type="AlphaFoldDB" id="A0A1M7RFG6"/>
<feature type="transmembrane region" description="Helical" evidence="4">
    <location>
        <begin position="117"/>
        <end position="147"/>
    </location>
</feature>
<keyword evidence="4" id="KW-0472">Membrane</keyword>
<evidence type="ECO:0000313" key="6">
    <source>
        <dbReference type="EMBL" id="SHN45037.1"/>
    </source>
</evidence>
<dbReference type="PANTHER" id="PTHR30487">
    <property type="entry name" value="TYPE 4 PREPILIN-LIKE PROTEINS LEADER PEPTIDE-PROCESSING ENZYME"/>
    <property type="match status" value="1"/>
</dbReference>
<sequence>MTGADVAAVIVAVVVAAVAGRWLAETLERTALVAGGPVAGEPALARAAATALALPPVSWMRPTPRRPAQPAAPPRAASAGSASAPRAPASAAWAVSAREGPGRAASARSGPVQGVEVGIAAAALGGAVAWAVGAAAELPGMLFLAALGLVLSAVDVRTHRLPDALTLPAYPILAILLGAGALLVGVNGDVDAAQPLRAAEAGLVAFGVLYLLAIAVPAGFGYGDVKLAGLLGAALGWYGWSAVFAGLVYGFVYGGLCAAALLTTRRLARTDRLAFGPFLLAGTLTAIVLSP</sequence>
<feature type="transmembrane region" description="Helical" evidence="4">
    <location>
        <begin position="240"/>
        <end position="261"/>
    </location>
</feature>
<reference evidence="6 7" key="1">
    <citation type="submission" date="2016-11" db="EMBL/GenBank/DDBJ databases">
        <authorList>
            <person name="Jaros S."/>
            <person name="Januszkiewicz K."/>
            <person name="Wedrychowicz H."/>
        </authorList>
    </citation>
    <scope>NUCLEOTIDE SEQUENCE [LARGE SCALE GENOMIC DNA]</scope>
    <source>
        <strain evidence="6 7">DSM 46144</strain>
    </source>
</reference>
<evidence type="ECO:0000256" key="3">
    <source>
        <dbReference type="SAM" id="MobiDB-lite"/>
    </source>
</evidence>
<dbReference type="GO" id="GO:0008168">
    <property type="term" value="F:methyltransferase activity"/>
    <property type="evidence" value="ECO:0007669"/>
    <property type="project" value="UniProtKB-KW"/>
</dbReference>
<feature type="transmembrane region" description="Helical" evidence="4">
    <location>
        <begin position="167"/>
        <end position="186"/>
    </location>
</feature>
<dbReference type="PANTHER" id="PTHR30487:SF0">
    <property type="entry name" value="PREPILIN LEADER PEPTIDASE_N-METHYLTRANSFERASE-RELATED"/>
    <property type="match status" value="1"/>
</dbReference>
<feature type="transmembrane region" description="Helical" evidence="4">
    <location>
        <begin position="6"/>
        <end position="24"/>
    </location>
</feature>
<accession>A0A1M7RFG6</accession>
<dbReference type="PRINTS" id="PR00864">
    <property type="entry name" value="PREPILNPTASE"/>
</dbReference>
<feature type="compositionally biased region" description="Low complexity" evidence="3">
    <location>
        <begin position="74"/>
        <end position="83"/>
    </location>
</feature>
<evidence type="ECO:0000259" key="5">
    <source>
        <dbReference type="Pfam" id="PF01478"/>
    </source>
</evidence>
<dbReference type="InterPro" id="IPR014032">
    <property type="entry name" value="Peptidase_A24A_bac"/>
</dbReference>
<proteinExistence type="inferred from homology"/>
<dbReference type="Proteomes" id="UP000184440">
    <property type="component" value="Unassembled WGS sequence"/>
</dbReference>
<evidence type="ECO:0000313" key="7">
    <source>
        <dbReference type="Proteomes" id="UP000184440"/>
    </source>
</evidence>
<dbReference type="GO" id="GO:0004190">
    <property type="term" value="F:aspartic-type endopeptidase activity"/>
    <property type="evidence" value="ECO:0007669"/>
    <property type="project" value="InterPro"/>
</dbReference>
<dbReference type="EMBL" id="FRCS01000011">
    <property type="protein sequence ID" value="SHN45037.1"/>
    <property type="molecule type" value="Genomic_DNA"/>
</dbReference>
<protein>
    <submittedName>
        <fullName evidence="6">Leader peptidase (Prepilin peptidase) / N-methyltransferase</fullName>
    </submittedName>
</protein>
<evidence type="ECO:0000256" key="2">
    <source>
        <dbReference type="RuleBase" id="RU003793"/>
    </source>
</evidence>
<dbReference type="STRING" id="134849.SAMN05443668_11174"/>
<feature type="transmembrane region" description="Helical" evidence="4">
    <location>
        <begin position="198"/>
        <end position="220"/>
    </location>
</feature>
<feature type="transmembrane region" description="Helical" evidence="4">
    <location>
        <begin position="273"/>
        <end position="290"/>
    </location>
</feature>
<dbReference type="GO" id="GO:0005886">
    <property type="term" value="C:plasma membrane"/>
    <property type="evidence" value="ECO:0007669"/>
    <property type="project" value="TreeGrafter"/>
</dbReference>
<dbReference type="GO" id="GO:0032259">
    <property type="term" value="P:methylation"/>
    <property type="evidence" value="ECO:0007669"/>
    <property type="project" value="UniProtKB-KW"/>
</dbReference>
<gene>
    <name evidence="6" type="ORF">SAMN05443668_11174</name>
</gene>
<keyword evidence="7" id="KW-1185">Reference proteome</keyword>
<evidence type="ECO:0000256" key="4">
    <source>
        <dbReference type="SAM" id="Phobius"/>
    </source>
</evidence>
<dbReference type="RefSeq" id="WP_143175508.1">
    <property type="nucleotide sequence ID" value="NZ_FRCS01000011.1"/>
</dbReference>
<dbReference type="Gene3D" id="1.20.120.1220">
    <property type="match status" value="1"/>
</dbReference>
<keyword evidence="4" id="KW-0812">Transmembrane</keyword>
<dbReference type="Pfam" id="PF01478">
    <property type="entry name" value="Peptidase_A24"/>
    <property type="match status" value="1"/>
</dbReference>
<comment type="similarity">
    <text evidence="1 2">Belongs to the peptidase A24 family.</text>
</comment>
<keyword evidence="6" id="KW-0489">Methyltransferase</keyword>
<organism evidence="6 7">
    <name type="scientific">Cryptosporangium aurantiacum</name>
    <dbReference type="NCBI Taxonomy" id="134849"/>
    <lineage>
        <taxon>Bacteria</taxon>
        <taxon>Bacillati</taxon>
        <taxon>Actinomycetota</taxon>
        <taxon>Actinomycetes</taxon>
        <taxon>Cryptosporangiales</taxon>
        <taxon>Cryptosporangiaceae</taxon>
        <taxon>Cryptosporangium</taxon>
    </lineage>
</organism>
<feature type="domain" description="Prepilin type IV endopeptidase peptidase" evidence="5">
    <location>
        <begin position="142"/>
        <end position="254"/>
    </location>
</feature>
<feature type="region of interest" description="Disordered" evidence="3">
    <location>
        <begin position="58"/>
        <end position="83"/>
    </location>
</feature>
<name>A0A1M7RFG6_9ACTN</name>
<dbReference type="InterPro" id="IPR050882">
    <property type="entry name" value="Prepilin_peptidase/N-MTase"/>
</dbReference>
<keyword evidence="4" id="KW-1133">Transmembrane helix</keyword>